<organism evidence="1 2">
    <name type="scientific">Wuchereria bancrofti</name>
    <dbReference type="NCBI Taxonomy" id="6293"/>
    <lineage>
        <taxon>Eukaryota</taxon>
        <taxon>Metazoa</taxon>
        <taxon>Ecdysozoa</taxon>
        <taxon>Nematoda</taxon>
        <taxon>Chromadorea</taxon>
        <taxon>Rhabditida</taxon>
        <taxon>Spirurina</taxon>
        <taxon>Spiruromorpha</taxon>
        <taxon>Filarioidea</taxon>
        <taxon>Onchocercidae</taxon>
        <taxon>Wuchereria</taxon>
    </lineage>
</organism>
<name>J9ECQ4_WUCBA</name>
<dbReference type="EMBL" id="ADBV01011543">
    <property type="protein sequence ID" value="EJW74817.1"/>
    <property type="molecule type" value="Genomic_DNA"/>
</dbReference>
<evidence type="ECO:0000313" key="1">
    <source>
        <dbReference type="EMBL" id="EJW74817.1"/>
    </source>
</evidence>
<proteinExistence type="predicted"/>
<protein>
    <submittedName>
        <fullName evidence="1">Uncharacterized protein</fullName>
    </submittedName>
</protein>
<dbReference type="Gene3D" id="3.15.20.10">
    <property type="entry name" value="Bactericidal permeability-increasing protein, domain 2"/>
    <property type="match status" value="1"/>
</dbReference>
<sequence length="51" mass="6088">MVEFTMSNYTLASLLYWMDQYRNFDYEISKESINNTLMVGYLRSECSSNDI</sequence>
<reference evidence="2" key="1">
    <citation type="submission" date="2012-08" db="EMBL/GenBank/DDBJ databases">
        <title>The Genome Sequence of Wuchereria bancrofti.</title>
        <authorList>
            <person name="Nutman T.B."/>
            <person name="Fink D.L."/>
            <person name="Russ C."/>
            <person name="Young S."/>
            <person name="Zeng Q."/>
            <person name="Koehrsen M."/>
            <person name="Alvarado L."/>
            <person name="Berlin A."/>
            <person name="Chapman S.B."/>
            <person name="Chen Z."/>
            <person name="Freedman E."/>
            <person name="Gellesch M."/>
            <person name="Goldberg J."/>
            <person name="Griggs A."/>
            <person name="Gujja S."/>
            <person name="Heilman E.R."/>
            <person name="Heiman D."/>
            <person name="Hepburn T."/>
            <person name="Howarth C."/>
            <person name="Jen D."/>
            <person name="Larson L."/>
            <person name="Lewis B."/>
            <person name="Mehta T."/>
            <person name="Park D."/>
            <person name="Pearson M."/>
            <person name="Roberts A."/>
            <person name="Saif S."/>
            <person name="Shea T."/>
            <person name="Shenoy N."/>
            <person name="Sisk P."/>
            <person name="Stolte C."/>
            <person name="Sykes S."/>
            <person name="Walk T."/>
            <person name="White J."/>
            <person name="Yandava C."/>
            <person name="Haas B."/>
            <person name="Henn M.R."/>
            <person name="Nusbaum C."/>
            <person name="Birren B."/>
        </authorList>
    </citation>
    <scope>NUCLEOTIDE SEQUENCE [LARGE SCALE GENOMIC DNA]</scope>
    <source>
        <strain evidence="2">NA</strain>
    </source>
</reference>
<comment type="caution">
    <text evidence="1">The sequence shown here is derived from an EMBL/GenBank/DDBJ whole genome shotgun (WGS) entry which is preliminary data.</text>
</comment>
<gene>
    <name evidence="1" type="ORF">WUBG_14272</name>
</gene>
<evidence type="ECO:0000313" key="2">
    <source>
        <dbReference type="Proteomes" id="UP000004810"/>
    </source>
</evidence>
<dbReference type="AlphaFoldDB" id="J9ECQ4"/>
<dbReference type="Proteomes" id="UP000004810">
    <property type="component" value="Unassembled WGS sequence"/>
</dbReference>
<accession>J9ECQ4</accession>